<dbReference type="PANTHER" id="PTHR12136:SF41">
    <property type="entry name" value="PLECKSTRIN HOMOLOGY (PH) AND LIPID-BINDING START DOMAINS-CONTAINING PROTEIN"/>
    <property type="match status" value="1"/>
</dbReference>
<keyword evidence="2" id="KW-0472">Membrane</keyword>
<name>A0A0M0J4H3_9EUKA</name>
<keyword evidence="5" id="KW-1185">Reference proteome</keyword>
<dbReference type="Proteomes" id="UP000037460">
    <property type="component" value="Unassembled WGS sequence"/>
</dbReference>
<gene>
    <name evidence="4" type="ORF">Ctob_002072</name>
</gene>
<keyword evidence="2" id="KW-0812">Transmembrane</keyword>
<dbReference type="InterPro" id="IPR009769">
    <property type="entry name" value="EDR2_C"/>
</dbReference>
<dbReference type="PANTHER" id="PTHR12136">
    <property type="entry name" value="ENHANCED DISEASE RESISTANCE-RELATED"/>
    <property type="match status" value="1"/>
</dbReference>
<reference evidence="5" key="1">
    <citation type="journal article" date="2015" name="PLoS Genet.">
        <title>Genome Sequence and Transcriptome Analyses of Chrysochromulina tobin: Metabolic Tools for Enhanced Algal Fitness in the Prominent Order Prymnesiales (Haptophyceae).</title>
        <authorList>
            <person name="Hovde B.T."/>
            <person name="Deodato C.R."/>
            <person name="Hunsperger H.M."/>
            <person name="Ryken S.A."/>
            <person name="Yost W."/>
            <person name="Jha R.K."/>
            <person name="Patterson J."/>
            <person name="Monnat R.J. Jr."/>
            <person name="Barlow S.B."/>
            <person name="Starkenburg S.R."/>
            <person name="Cattolico R.A."/>
        </authorList>
    </citation>
    <scope>NUCLEOTIDE SEQUENCE</scope>
    <source>
        <strain evidence="5">CCMP291</strain>
    </source>
</reference>
<feature type="transmembrane region" description="Helical" evidence="2">
    <location>
        <begin position="69"/>
        <end position="92"/>
    </location>
</feature>
<dbReference type="EMBL" id="JWZX01003358">
    <property type="protein sequence ID" value="KOO21499.1"/>
    <property type="molecule type" value="Genomic_DNA"/>
</dbReference>
<organism evidence="4 5">
    <name type="scientific">Chrysochromulina tobinii</name>
    <dbReference type="NCBI Taxonomy" id="1460289"/>
    <lineage>
        <taxon>Eukaryota</taxon>
        <taxon>Haptista</taxon>
        <taxon>Haptophyta</taxon>
        <taxon>Prymnesiophyceae</taxon>
        <taxon>Prymnesiales</taxon>
        <taxon>Chrysochromulinaceae</taxon>
        <taxon>Chrysochromulina</taxon>
    </lineage>
</organism>
<evidence type="ECO:0000256" key="1">
    <source>
        <dbReference type="SAM" id="MobiDB-lite"/>
    </source>
</evidence>
<accession>A0A0M0J4H3</accession>
<dbReference type="OrthoDB" id="9970435at2759"/>
<evidence type="ECO:0000313" key="5">
    <source>
        <dbReference type="Proteomes" id="UP000037460"/>
    </source>
</evidence>
<feature type="compositionally biased region" description="Low complexity" evidence="1">
    <location>
        <begin position="14"/>
        <end position="29"/>
    </location>
</feature>
<comment type="caution">
    <text evidence="4">The sequence shown here is derived from an EMBL/GenBank/DDBJ whole genome shotgun (WGS) entry which is preliminary data.</text>
</comment>
<sequence length="441" mass="47703">MRFRRGPRAEGTADDAATADTPGTDAVAPRASTQGAAGTEVSFDLSTRPKSRGGSQKRQQSPFPPLDPMAGAVGVGVGVVLLLVALIFFFFLRSRRRLSYEELPIMANKEDERGGSCDTQHDPNMAPKPLPPPSLLSDRSSRASAVQRSRLELRKLESDLLEGSDSFFPPDGSGGAPAGEQCWAPLSASQFHVRASSYLKDGRNAPSSPGSELLAVELFRTPTAAYHLVARRDDCPAHTLSRRTAEPVRLVVVINMILPAADGVYQVVFYHAIPDLLAPGGSGSGSGDRGEEEEEAGAASRLLERFVNGTDAFRNARFKLIPSVVEGPWLVQQTVGTRPALLGKTLRQRFHRGVTANGTAYLEIDVDCNSSPTAGRVVSLVKLYSKQLVIDLGFVIEAQTRDELPERVLGCGRVMRIALDDELLPRWPYELDEGDEDTEVV</sequence>
<feature type="region of interest" description="Disordered" evidence="1">
    <location>
        <begin position="1"/>
        <end position="65"/>
    </location>
</feature>
<evidence type="ECO:0000256" key="2">
    <source>
        <dbReference type="SAM" id="Phobius"/>
    </source>
</evidence>
<dbReference type="AlphaFoldDB" id="A0A0M0J4H3"/>
<evidence type="ECO:0000313" key="4">
    <source>
        <dbReference type="EMBL" id="KOO21499.1"/>
    </source>
</evidence>
<dbReference type="InterPro" id="IPR045096">
    <property type="entry name" value="EDR2-like"/>
</dbReference>
<proteinExistence type="predicted"/>
<evidence type="ECO:0000259" key="3">
    <source>
        <dbReference type="Pfam" id="PF07059"/>
    </source>
</evidence>
<dbReference type="Pfam" id="PF07059">
    <property type="entry name" value="EDR2_C"/>
    <property type="match status" value="1"/>
</dbReference>
<feature type="region of interest" description="Disordered" evidence="1">
    <location>
        <begin position="110"/>
        <end position="142"/>
    </location>
</feature>
<keyword evidence="2" id="KW-1133">Transmembrane helix</keyword>
<feature type="compositionally biased region" description="Basic and acidic residues" evidence="1">
    <location>
        <begin position="110"/>
        <end position="121"/>
    </location>
</feature>
<feature type="domain" description="Protein ENHANCED DISEASE RESISTANCE 2 C-terminal" evidence="3">
    <location>
        <begin position="183"/>
        <end position="417"/>
    </location>
</feature>
<protein>
    <submittedName>
        <fullName evidence="4">Lipid binding</fullName>
    </submittedName>
</protein>